<dbReference type="InterPro" id="IPR050973">
    <property type="entry name" value="H3K9_Histone-Lys_N-MTase"/>
</dbReference>
<evidence type="ECO:0000313" key="10">
    <source>
        <dbReference type="Proteomes" id="UP000001542"/>
    </source>
</evidence>
<dbReference type="PROSITE" id="PS50280">
    <property type="entry name" value="SET"/>
    <property type="match status" value="1"/>
</dbReference>
<dbReference type="EMBL" id="DS113205">
    <property type="protein sequence ID" value="EAY19705.1"/>
    <property type="molecule type" value="Genomic_DNA"/>
</dbReference>
<comment type="subcellular location">
    <subcellularLocation>
        <location evidence="1">Chromosome</location>
    </subcellularLocation>
</comment>
<dbReference type="InParanoid" id="A2DIU2"/>
<dbReference type="Pfam" id="PF00856">
    <property type="entry name" value="SET"/>
    <property type="match status" value="1"/>
</dbReference>
<dbReference type="VEuPathDB" id="TrichDB:TVAGG3_0562130"/>
<accession>A2DIU2</accession>
<dbReference type="GO" id="GO:0046872">
    <property type="term" value="F:metal ion binding"/>
    <property type="evidence" value="ECO:0007669"/>
    <property type="project" value="UniProtKB-KW"/>
</dbReference>
<keyword evidence="6" id="KW-0479">Metal-binding</keyword>
<name>A2DIU2_TRIV3</name>
<evidence type="ECO:0000256" key="3">
    <source>
        <dbReference type="ARBA" id="ARBA00022603"/>
    </source>
</evidence>
<evidence type="ECO:0000256" key="2">
    <source>
        <dbReference type="ARBA" id="ARBA00022454"/>
    </source>
</evidence>
<dbReference type="PANTHER" id="PTHR46223:SF3">
    <property type="entry name" value="HISTONE-LYSINE N-METHYLTRANSFERASE SET-23"/>
    <property type="match status" value="1"/>
</dbReference>
<keyword evidence="4" id="KW-0808">Transferase</keyword>
<gene>
    <name evidence="9" type="ORF">TVAG_433010</name>
</gene>
<dbReference type="GO" id="GO:0003690">
    <property type="term" value="F:double-stranded DNA binding"/>
    <property type="evidence" value="ECO:0000318"/>
    <property type="project" value="GO_Central"/>
</dbReference>
<proteinExistence type="predicted"/>
<dbReference type="AlphaFoldDB" id="A2DIU2"/>
<sequence>MFGFFNIDTNSQYNSPYHNYTAGIHYDFSSKDRHKKDKIINEMELSYSAPPLEPFINTNDQTSDLPAEDLIKTNTENLPSKIGTILYGAWIDPNFKKARVYKIINQHHFTEIEYSLYMEVAKILNNEITDTIAGLLLMVMGRDKPPEVVPKNWPDKVKIMTPRAEYIKEGYGPYNITSKILINLLSSQNPHRSVIRFIEYEFLKTDYPKIRYDAIQTTPERYFIDPAELYTKLNIQREVSQSPLSFDNTADNTITITHYKYNNCNWFKLRSDNFSMAWGDDASLGLNGIHGPIPWVNICSDSIPPTLLLETNFNPQVQWNPTVTPNIFVPGGFCPRNNPTNYISNFVMSFMNNFLEIQLNIYTWNGKEFIKTNGEKALDKKRTTSDIFFIWPDRNGRLPLTNIFNSPLERVADYLNVVECTDETCNDPNCPCKLTKNLRNPKVSLAYFPNKQWGVIAQEFIQSDKLLFLYQGKKYVSENDKNISDNYSFSVYIADSNPLTLDAADMCNTSRFINHSCNDESTRFMQPNCIALNITAAPMDYRIAIFSLRDILPGEELTLNYEFVVKKKTCSCNSCLHQKHPDFQ</sequence>
<reference evidence="9" key="1">
    <citation type="submission" date="2006-10" db="EMBL/GenBank/DDBJ databases">
        <authorList>
            <person name="Amadeo P."/>
            <person name="Zhao Q."/>
            <person name="Wortman J."/>
            <person name="Fraser-Liggett C."/>
            <person name="Carlton J."/>
        </authorList>
    </citation>
    <scope>NUCLEOTIDE SEQUENCE</scope>
    <source>
        <strain evidence="9">G3</strain>
    </source>
</reference>
<keyword evidence="7" id="KW-0862">Zinc</keyword>
<evidence type="ECO:0000259" key="8">
    <source>
        <dbReference type="PROSITE" id="PS50280"/>
    </source>
</evidence>
<dbReference type="KEGG" id="tva:5465234"/>
<dbReference type="Gene3D" id="2.170.270.10">
    <property type="entry name" value="SET domain"/>
    <property type="match status" value="1"/>
</dbReference>
<dbReference type="InterPro" id="IPR001214">
    <property type="entry name" value="SET_dom"/>
</dbReference>
<keyword evidence="10" id="KW-1185">Reference proteome</keyword>
<dbReference type="GO" id="GO:0005694">
    <property type="term" value="C:chromosome"/>
    <property type="evidence" value="ECO:0007669"/>
    <property type="project" value="UniProtKB-SubCell"/>
</dbReference>
<dbReference type="SUPFAM" id="SSF82199">
    <property type="entry name" value="SET domain"/>
    <property type="match status" value="1"/>
</dbReference>
<dbReference type="eggNOG" id="KOG1082">
    <property type="taxonomic scope" value="Eukaryota"/>
</dbReference>
<evidence type="ECO:0000256" key="6">
    <source>
        <dbReference type="ARBA" id="ARBA00022723"/>
    </source>
</evidence>
<evidence type="ECO:0000256" key="4">
    <source>
        <dbReference type="ARBA" id="ARBA00022679"/>
    </source>
</evidence>
<organism evidence="9 10">
    <name type="scientific">Trichomonas vaginalis (strain ATCC PRA-98 / G3)</name>
    <dbReference type="NCBI Taxonomy" id="412133"/>
    <lineage>
        <taxon>Eukaryota</taxon>
        <taxon>Metamonada</taxon>
        <taxon>Parabasalia</taxon>
        <taxon>Trichomonadida</taxon>
        <taxon>Trichomonadidae</taxon>
        <taxon>Trichomonas</taxon>
    </lineage>
</organism>
<keyword evidence="2" id="KW-0158">Chromosome</keyword>
<evidence type="ECO:0000256" key="5">
    <source>
        <dbReference type="ARBA" id="ARBA00022691"/>
    </source>
</evidence>
<dbReference type="RefSeq" id="XP_001580691.1">
    <property type="nucleotide sequence ID" value="XM_001580641.1"/>
</dbReference>
<dbReference type="PANTHER" id="PTHR46223">
    <property type="entry name" value="HISTONE-LYSINE N-METHYLTRANSFERASE SUV39H"/>
    <property type="match status" value="1"/>
</dbReference>
<dbReference type="GO" id="GO:0042054">
    <property type="term" value="F:histone methyltransferase activity"/>
    <property type="evidence" value="ECO:0000318"/>
    <property type="project" value="GO_Central"/>
</dbReference>
<feature type="domain" description="SET" evidence="8">
    <location>
        <begin position="441"/>
        <end position="562"/>
    </location>
</feature>
<protein>
    <submittedName>
        <fullName evidence="9">SET domain containing protein</fullName>
    </submittedName>
</protein>
<evidence type="ECO:0000256" key="7">
    <source>
        <dbReference type="ARBA" id="ARBA00022833"/>
    </source>
</evidence>
<dbReference type="InterPro" id="IPR046341">
    <property type="entry name" value="SET_dom_sf"/>
</dbReference>
<dbReference type="GO" id="GO:0032259">
    <property type="term" value="P:methylation"/>
    <property type="evidence" value="ECO:0007669"/>
    <property type="project" value="UniProtKB-KW"/>
</dbReference>
<dbReference type="STRING" id="5722.A2DIU2"/>
<dbReference type="VEuPathDB" id="TrichDB:TVAG_433010"/>
<evidence type="ECO:0000256" key="1">
    <source>
        <dbReference type="ARBA" id="ARBA00004286"/>
    </source>
</evidence>
<dbReference type="OrthoDB" id="308383at2759"/>
<keyword evidence="3" id="KW-0489">Methyltransferase</keyword>
<reference evidence="9" key="2">
    <citation type="journal article" date="2007" name="Science">
        <title>Draft genome sequence of the sexually transmitted pathogen Trichomonas vaginalis.</title>
        <authorList>
            <person name="Carlton J.M."/>
            <person name="Hirt R.P."/>
            <person name="Silva J.C."/>
            <person name="Delcher A.L."/>
            <person name="Schatz M."/>
            <person name="Zhao Q."/>
            <person name="Wortman J.R."/>
            <person name="Bidwell S.L."/>
            <person name="Alsmark U.C.M."/>
            <person name="Besteiro S."/>
            <person name="Sicheritz-Ponten T."/>
            <person name="Noel C.J."/>
            <person name="Dacks J.B."/>
            <person name="Foster P.G."/>
            <person name="Simillion C."/>
            <person name="Van de Peer Y."/>
            <person name="Miranda-Saavedra D."/>
            <person name="Barton G.J."/>
            <person name="Westrop G.D."/>
            <person name="Mueller S."/>
            <person name="Dessi D."/>
            <person name="Fiori P.L."/>
            <person name="Ren Q."/>
            <person name="Paulsen I."/>
            <person name="Zhang H."/>
            <person name="Bastida-Corcuera F.D."/>
            <person name="Simoes-Barbosa A."/>
            <person name="Brown M.T."/>
            <person name="Hayes R.D."/>
            <person name="Mukherjee M."/>
            <person name="Okumura C.Y."/>
            <person name="Schneider R."/>
            <person name="Smith A.J."/>
            <person name="Vanacova S."/>
            <person name="Villalvazo M."/>
            <person name="Haas B.J."/>
            <person name="Pertea M."/>
            <person name="Feldblyum T.V."/>
            <person name="Utterback T.R."/>
            <person name="Shu C.L."/>
            <person name="Osoegawa K."/>
            <person name="de Jong P.J."/>
            <person name="Hrdy I."/>
            <person name="Horvathova L."/>
            <person name="Zubacova Z."/>
            <person name="Dolezal P."/>
            <person name="Malik S.B."/>
            <person name="Logsdon J.M. Jr."/>
            <person name="Henze K."/>
            <person name="Gupta A."/>
            <person name="Wang C.C."/>
            <person name="Dunne R.L."/>
            <person name="Upcroft J.A."/>
            <person name="Upcroft P."/>
            <person name="White O."/>
            <person name="Salzberg S.L."/>
            <person name="Tang P."/>
            <person name="Chiu C.-H."/>
            <person name="Lee Y.-S."/>
            <person name="Embley T.M."/>
            <person name="Coombs G.H."/>
            <person name="Mottram J.C."/>
            <person name="Tachezy J."/>
            <person name="Fraser-Liggett C.M."/>
            <person name="Johnson P.J."/>
        </authorList>
    </citation>
    <scope>NUCLEOTIDE SEQUENCE [LARGE SCALE GENOMIC DNA]</scope>
    <source>
        <strain evidence="9">G3</strain>
    </source>
</reference>
<dbReference type="Proteomes" id="UP000001542">
    <property type="component" value="Unassembled WGS sequence"/>
</dbReference>
<keyword evidence="5" id="KW-0949">S-adenosyl-L-methionine</keyword>
<evidence type="ECO:0000313" key="9">
    <source>
        <dbReference type="EMBL" id="EAY19705.1"/>
    </source>
</evidence>
<dbReference type="SMART" id="SM00317">
    <property type="entry name" value="SET"/>
    <property type="match status" value="1"/>
</dbReference>